<dbReference type="GeneID" id="76424399"/>
<dbReference type="InterPro" id="IPR002808">
    <property type="entry name" value="AdoCbi_amidolase"/>
</dbReference>
<dbReference type="Pfam" id="PF01955">
    <property type="entry name" value="CbiZ"/>
    <property type="match status" value="1"/>
</dbReference>
<dbReference type="PANTHER" id="PTHR35336:SF5">
    <property type="entry name" value="ADENOSYLCOBINAMIDE AMIDOHYDROLASE"/>
    <property type="match status" value="1"/>
</dbReference>
<gene>
    <name evidence="2" type="ORF">RJ40_08495</name>
</gene>
<name>A0A8A3S6P5_9EURY</name>
<evidence type="ECO:0000313" key="3">
    <source>
        <dbReference type="Proteomes" id="UP001042704"/>
    </source>
</evidence>
<proteinExistence type="predicted"/>
<evidence type="ECO:0000313" key="2">
    <source>
        <dbReference type="EMBL" id="QSZ67539.1"/>
    </source>
</evidence>
<dbReference type="Pfam" id="PF04071">
    <property type="entry name" value="zf-like"/>
    <property type="match status" value="1"/>
</dbReference>
<dbReference type="KEGG" id="maqe:RJ40_08495"/>
<dbReference type="AlphaFoldDB" id="A0A8A3S6P5"/>
<organism evidence="2 3">
    <name type="scientific">Methanofollis aquaemaris</name>
    <dbReference type="NCBI Taxonomy" id="126734"/>
    <lineage>
        <taxon>Archaea</taxon>
        <taxon>Methanobacteriati</taxon>
        <taxon>Methanobacteriota</taxon>
        <taxon>Stenosarchaea group</taxon>
        <taxon>Methanomicrobia</taxon>
        <taxon>Methanomicrobiales</taxon>
        <taxon>Methanomicrobiaceae</taxon>
        <taxon>Methanofollis</taxon>
    </lineage>
</organism>
<accession>A0A8A3S6P5</accession>
<protein>
    <recommendedName>
        <fullName evidence="1">Cysteine-rich small domain-containing protein</fullName>
    </recommendedName>
</protein>
<dbReference type="PANTHER" id="PTHR35336">
    <property type="entry name" value="ADENOSYLCOBINAMIDE AMIDOHYDROLASE"/>
    <property type="match status" value="1"/>
</dbReference>
<reference evidence="2" key="1">
    <citation type="journal article" date="2001" name="Int. J. Syst. Evol. Microbiol.">
        <title>Methanofollis aquaemaris sp. nov., a methanogen isolated from an aquaculture fish pond.</title>
        <authorList>
            <person name="Lai M.C."/>
            <person name="Chen S.C."/>
        </authorList>
    </citation>
    <scope>NUCLEOTIDE SEQUENCE</scope>
    <source>
        <strain evidence="2">N2F9704</strain>
    </source>
</reference>
<dbReference type="InterPro" id="IPR007212">
    <property type="entry name" value="Zf-like"/>
</dbReference>
<reference evidence="2" key="2">
    <citation type="submission" date="2019-02" db="EMBL/GenBank/DDBJ databases">
        <authorList>
            <person name="Chen S.-C."/>
            <person name="Chien H.-H."/>
            <person name="Lai M.-C."/>
        </authorList>
    </citation>
    <scope>NUCLEOTIDE SEQUENCE</scope>
    <source>
        <strain evidence="2">N2F9704</strain>
    </source>
</reference>
<evidence type="ECO:0000259" key="1">
    <source>
        <dbReference type="Pfam" id="PF04071"/>
    </source>
</evidence>
<dbReference type="Proteomes" id="UP001042704">
    <property type="component" value="Chromosome"/>
</dbReference>
<dbReference type="InterPro" id="IPR052209">
    <property type="entry name" value="CbiZ"/>
</dbReference>
<sequence length="302" mass="33720">MRYYYTSDTLFVRGDFRAASTGIAGGVGRVTTIFNHSVPTDFDHTEPSRYLQERAASWGYGPDYFGLLTAVPMRHLCVLQYDFITVFVTAGVTNPNPDPDPARPHTINIIVTSREGLGDGALLETIITATEAKAMALREAGRPFTGTTTDAVVVASEGEEVGHTYAGTLTEVGRRVYAAVLHGVQAALDRQEERVVRERPSYFIFSRYGGDHWVEWQPEGCPYYPCHFEGQACDFCYCPFYPCRDEGLGDWVESSNGGRIWSCSRCTLLHEPEVAAYFRRNPEAALKELKKYRASITDNPKK</sequence>
<dbReference type="RefSeq" id="WP_265580440.1">
    <property type="nucleotide sequence ID" value="NZ_CP036172.1"/>
</dbReference>
<feature type="domain" description="Cysteine-rich small" evidence="1">
    <location>
        <begin position="212"/>
        <end position="291"/>
    </location>
</feature>
<dbReference type="EMBL" id="CP036172">
    <property type="protein sequence ID" value="QSZ67539.1"/>
    <property type="molecule type" value="Genomic_DNA"/>
</dbReference>
<keyword evidence="3" id="KW-1185">Reference proteome</keyword>